<evidence type="ECO:0000313" key="11">
    <source>
        <dbReference type="Proteomes" id="UP000618591"/>
    </source>
</evidence>
<evidence type="ECO:0000313" key="10">
    <source>
        <dbReference type="EMBL" id="GGA35378.1"/>
    </source>
</evidence>
<feature type="chain" id="PRO_5046849016" description="Peptidase S8/S53 domain-containing protein" evidence="8">
    <location>
        <begin position="27"/>
        <end position="790"/>
    </location>
</feature>
<dbReference type="InterPro" id="IPR036852">
    <property type="entry name" value="Peptidase_S8/S53_dom_sf"/>
</dbReference>
<dbReference type="PANTHER" id="PTHR43806">
    <property type="entry name" value="PEPTIDASE S8"/>
    <property type="match status" value="1"/>
</dbReference>
<keyword evidence="5 6" id="KW-0720">Serine protease</keyword>
<evidence type="ECO:0000256" key="1">
    <source>
        <dbReference type="ARBA" id="ARBA00011073"/>
    </source>
</evidence>
<dbReference type="Pfam" id="PF00082">
    <property type="entry name" value="Peptidase_S8"/>
    <property type="match status" value="1"/>
</dbReference>
<proteinExistence type="inferred from homology"/>
<name>A0ABQ1G166_9SPHN</name>
<feature type="active site" description="Charge relay system" evidence="6">
    <location>
        <position position="135"/>
    </location>
</feature>
<dbReference type="InterPro" id="IPR050131">
    <property type="entry name" value="Peptidase_S8_subtilisin-like"/>
</dbReference>
<dbReference type="InterPro" id="IPR034061">
    <property type="entry name" value="Peptidases_S8_Autotransporter"/>
</dbReference>
<dbReference type="CDD" id="cd04848">
    <property type="entry name" value="Peptidases_S8_Autotransporter_serine_protease_like"/>
    <property type="match status" value="1"/>
</dbReference>
<accession>A0ABQ1G166</accession>
<dbReference type="PROSITE" id="PS51257">
    <property type="entry name" value="PROKAR_LIPOPROTEIN"/>
    <property type="match status" value="1"/>
</dbReference>
<feature type="domain" description="Peptidase S8/S53" evidence="9">
    <location>
        <begin position="93"/>
        <end position="372"/>
    </location>
</feature>
<dbReference type="PRINTS" id="PR00723">
    <property type="entry name" value="SUBTILISIN"/>
</dbReference>
<keyword evidence="11" id="KW-1185">Reference proteome</keyword>
<feature type="signal peptide" evidence="8">
    <location>
        <begin position="1"/>
        <end position="26"/>
    </location>
</feature>
<sequence length="790" mass="79782">MNATLKIRLFQTVALVALIGVGGCSGGSGVGGTPTPPPVATTPTPSPTPTPTPVPTPTPTPSPTGGYDTAEYRATAGAVSANALVLYQAGATGANVTVGVVDSGIDLQSAEFGARISSASANVASGTTVDDEGGHGTAVAFTIAGRRNDAGTHGIAFDATLIVARADTPGSCATTTGTTSESGCSFSDSAIGRGIDLAVANGARVINISLGGSTAGTPVVNAINRATAAGIIIVIAAGNEFDTTPATAINPDPFAQVANTPQARGLVIIAGSVGANDNRTPGADVISSFSNRAGNSQAHYLTAVGERVRAPDAANVPFLWTGTSFSAPQISGAVALLAQAFPNLTGAQIVSILFASARDAGAAGVDDVFGQGVLDLTRAFQPLGTSSVAGTHSVVSFGSNAMLSAPMGDARQGALGAVILDGFDRAFAIDLAQTINRSGAARTLAAALQSQTRNYSAGFAGGMSVALTVAPVRGGGSTVSRTLLSSDQALTARAIAGTVTSRLGSKASFALGFAEGGATLTAQLVGQREPAFLVAHDPLRGSGFDSAARGSTALRRQIGAFGLTAAIESGDVLTRDPEALLPLRGTYRRYGYGRASLALDRRFGGLNLAVTGTQLTEQATVLGARFGDALGATRATSWFVDGAARFDFGRGWTLGGAMRQGWTNANVRGGITGGGLIRTNAFAADVGKDGVFARGDSFGLRIAQPLRVASGAIALRLPSNYDYATLAVSEWTTHSLNLAPTGREIDMEARYSRPLWGGALQTNLFARRDPGNFASLGDDVGAALRWSVVF</sequence>
<evidence type="ECO:0000256" key="7">
    <source>
        <dbReference type="SAM" id="MobiDB-lite"/>
    </source>
</evidence>
<dbReference type="PANTHER" id="PTHR43806:SF11">
    <property type="entry name" value="CEREVISIN-RELATED"/>
    <property type="match status" value="1"/>
</dbReference>
<keyword evidence="4 6" id="KW-0378">Hydrolase</keyword>
<comment type="caution">
    <text evidence="10">The sequence shown here is derived from an EMBL/GenBank/DDBJ whole genome shotgun (WGS) entry which is preliminary data.</text>
</comment>
<dbReference type="Proteomes" id="UP000618591">
    <property type="component" value="Unassembled WGS sequence"/>
</dbReference>
<dbReference type="InterPro" id="IPR023828">
    <property type="entry name" value="Peptidase_S8_Ser-AS"/>
</dbReference>
<dbReference type="PROSITE" id="PS51892">
    <property type="entry name" value="SUBTILASE"/>
    <property type="match status" value="1"/>
</dbReference>
<organism evidence="10 11">
    <name type="scientific">Sphingomonas psychrolutea</name>
    <dbReference type="NCBI Taxonomy" id="1259676"/>
    <lineage>
        <taxon>Bacteria</taxon>
        <taxon>Pseudomonadati</taxon>
        <taxon>Pseudomonadota</taxon>
        <taxon>Alphaproteobacteria</taxon>
        <taxon>Sphingomonadales</taxon>
        <taxon>Sphingomonadaceae</taxon>
        <taxon>Sphingomonas</taxon>
    </lineage>
</organism>
<dbReference type="PROSITE" id="PS00138">
    <property type="entry name" value="SUBTILASE_SER"/>
    <property type="match status" value="1"/>
</dbReference>
<feature type="compositionally biased region" description="Pro residues" evidence="7">
    <location>
        <begin position="34"/>
        <end position="62"/>
    </location>
</feature>
<feature type="active site" description="Charge relay system" evidence="6">
    <location>
        <position position="102"/>
    </location>
</feature>
<dbReference type="EMBL" id="BMDW01000001">
    <property type="protein sequence ID" value="GGA35378.1"/>
    <property type="molecule type" value="Genomic_DNA"/>
</dbReference>
<evidence type="ECO:0000256" key="5">
    <source>
        <dbReference type="ARBA" id="ARBA00022825"/>
    </source>
</evidence>
<dbReference type="InterPro" id="IPR000209">
    <property type="entry name" value="Peptidase_S8/S53_dom"/>
</dbReference>
<evidence type="ECO:0000256" key="3">
    <source>
        <dbReference type="ARBA" id="ARBA00022729"/>
    </source>
</evidence>
<dbReference type="RefSeq" id="WP_188444921.1">
    <property type="nucleotide sequence ID" value="NZ_BMDW01000001.1"/>
</dbReference>
<dbReference type="SUPFAM" id="SSF52743">
    <property type="entry name" value="Subtilisin-like"/>
    <property type="match status" value="1"/>
</dbReference>
<keyword evidence="2 6" id="KW-0645">Protease</keyword>
<feature type="region of interest" description="Disordered" evidence="7">
    <location>
        <begin position="29"/>
        <end position="69"/>
    </location>
</feature>
<dbReference type="Gene3D" id="3.40.50.200">
    <property type="entry name" value="Peptidase S8/S53 domain"/>
    <property type="match status" value="1"/>
</dbReference>
<evidence type="ECO:0000256" key="8">
    <source>
        <dbReference type="SAM" id="SignalP"/>
    </source>
</evidence>
<evidence type="ECO:0000256" key="4">
    <source>
        <dbReference type="ARBA" id="ARBA00022801"/>
    </source>
</evidence>
<evidence type="ECO:0000256" key="2">
    <source>
        <dbReference type="ARBA" id="ARBA00022670"/>
    </source>
</evidence>
<feature type="active site" description="Charge relay system" evidence="6">
    <location>
        <position position="324"/>
    </location>
</feature>
<keyword evidence="3 8" id="KW-0732">Signal</keyword>
<gene>
    <name evidence="10" type="ORF">GCM10011395_02170</name>
</gene>
<dbReference type="InterPro" id="IPR015500">
    <property type="entry name" value="Peptidase_S8_subtilisin-rel"/>
</dbReference>
<protein>
    <recommendedName>
        <fullName evidence="9">Peptidase S8/S53 domain-containing protein</fullName>
    </recommendedName>
</protein>
<evidence type="ECO:0000259" key="9">
    <source>
        <dbReference type="Pfam" id="PF00082"/>
    </source>
</evidence>
<reference evidence="11" key="1">
    <citation type="journal article" date="2019" name="Int. J. Syst. Evol. Microbiol.">
        <title>The Global Catalogue of Microorganisms (GCM) 10K type strain sequencing project: providing services to taxonomists for standard genome sequencing and annotation.</title>
        <authorList>
            <consortium name="The Broad Institute Genomics Platform"/>
            <consortium name="The Broad Institute Genome Sequencing Center for Infectious Disease"/>
            <person name="Wu L."/>
            <person name="Ma J."/>
        </authorList>
    </citation>
    <scope>NUCLEOTIDE SEQUENCE [LARGE SCALE GENOMIC DNA]</scope>
    <source>
        <strain evidence="11">CGMCC 1.10106</strain>
    </source>
</reference>
<evidence type="ECO:0000256" key="6">
    <source>
        <dbReference type="PROSITE-ProRule" id="PRU01240"/>
    </source>
</evidence>
<comment type="similarity">
    <text evidence="1 6">Belongs to the peptidase S8 family.</text>
</comment>